<reference evidence="1" key="1">
    <citation type="thesis" date="2020" institute="ProQuest LLC" country="789 East Eisenhower Parkway, Ann Arbor, MI, USA">
        <title>Comparative Genomics and Chromosome Evolution.</title>
        <authorList>
            <person name="Mudd A.B."/>
        </authorList>
    </citation>
    <scope>NUCLEOTIDE SEQUENCE</scope>
    <source>
        <strain evidence="1">HN-11 Male</strain>
        <tissue evidence="1">Kidney and liver</tissue>
    </source>
</reference>
<protein>
    <submittedName>
        <fullName evidence="1">Uncharacterized protein</fullName>
    </submittedName>
</protein>
<accession>A0A8J6BDE5</accession>
<evidence type="ECO:0000313" key="1">
    <source>
        <dbReference type="EMBL" id="KAG9465166.1"/>
    </source>
</evidence>
<evidence type="ECO:0000313" key="2">
    <source>
        <dbReference type="Proteomes" id="UP000770717"/>
    </source>
</evidence>
<gene>
    <name evidence="1" type="ORF">GDO78_018773</name>
</gene>
<dbReference type="AlphaFoldDB" id="A0A8J6BDE5"/>
<keyword evidence="2" id="KW-1185">Reference proteome</keyword>
<dbReference type="EMBL" id="WNTK01003369">
    <property type="protein sequence ID" value="KAG9465166.1"/>
    <property type="molecule type" value="Genomic_DNA"/>
</dbReference>
<name>A0A8J6BDE5_ELECQ</name>
<sequence length="90" mass="10529">MYFIDRFNQQKVSKQKIVQDGFISDPHSSSAYIVILFTVLARFNLTDIIFCDKLDYVIQKLFCSSLHITEAIVKQFKVQTNCSTESYHNR</sequence>
<dbReference type="Proteomes" id="UP000770717">
    <property type="component" value="Unassembled WGS sequence"/>
</dbReference>
<comment type="caution">
    <text evidence="1">The sequence shown here is derived from an EMBL/GenBank/DDBJ whole genome shotgun (WGS) entry which is preliminary data.</text>
</comment>
<organism evidence="1 2">
    <name type="scientific">Eleutherodactylus coqui</name>
    <name type="common">Puerto Rican coqui</name>
    <dbReference type="NCBI Taxonomy" id="57060"/>
    <lineage>
        <taxon>Eukaryota</taxon>
        <taxon>Metazoa</taxon>
        <taxon>Chordata</taxon>
        <taxon>Craniata</taxon>
        <taxon>Vertebrata</taxon>
        <taxon>Euteleostomi</taxon>
        <taxon>Amphibia</taxon>
        <taxon>Batrachia</taxon>
        <taxon>Anura</taxon>
        <taxon>Neobatrachia</taxon>
        <taxon>Hyloidea</taxon>
        <taxon>Eleutherodactylidae</taxon>
        <taxon>Eleutherodactylinae</taxon>
        <taxon>Eleutherodactylus</taxon>
        <taxon>Eleutherodactylus</taxon>
    </lineage>
</organism>
<proteinExistence type="predicted"/>